<dbReference type="Proteomes" id="UP000789405">
    <property type="component" value="Unassembled WGS sequence"/>
</dbReference>
<feature type="non-terminal residue" evidence="1">
    <location>
        <position position="1"/>
    </location>
</feature>
<sequence length="51" mass="6444">VDVIYIEDSEEEWCSEDNKYEKNYEDKESYEDEIEKIDYKRTKEEERQWNA</sequence>
<gene>
    <name evidence="1" type="ORF">DERYTH_LOCUS18279</name>
</gene>
<accession>A0A9N9J5S7</accession>
<evidence type="ECO:0000313" key="2">
    <source>
        <dbReference type="Proteomes" id="UP000789405"/>
    </source>
</evidence>
<comment type="caution">
    <text evidence="1">The sequence shown here is derived from an EMBL/GenBank/DDBJ whole genome shotgun (WGS) entry which is preliminary data.</text>
</comment>
<dbReference type="AlphaFoldDB" id="A0A9N9J5S7"/>
<dbReference type="EMBL" id="CAJVPY010018320">
    <property type="protein sequence ID" value="CAG8766425.1"/>
    <property type="molecule type" value="Genomic_DNA"/>
</dbReference>
<keyword evidence="2" id="KW-1185">Reference proteome</keyword>
<evidence type="ECO:0000313" key="1">
    <source>
        <dbReference type="EMBL" id="CAG8766425.1"/>
    </source>
</evidence>
<organism evidence="1 2">
    <name type="scientific">Dentiscutata erythropus</name>
    <dbReference type="NCBI Taxonomy" id="1348616"/>
    <lineage>
        <taxon>Eukaryota</taxon>
        <taxon>Fungi</taxon>
        <taxon>Fungi incertae sedis</taxon>
        <taxon>Mucoromycota</taxon>
        <taxon>Glomeromycotina</taxon>
        <taxon>Glomeromycetes</taxon>
        <taxon>Diversisporales</taxon>
        <taxon>Gigasporaceae</taxon>
        <taxon>Dentiscutata</taxon>
    </lineage>
</organism>
<protein>
    <submittedName>
        <fullName evidence="1">1384_t:CDS:1</fullName>
    </submittedName>
</protein>
<reference evidence="1" key="1">
    <citation type="submission" date="2021-06" db="EMBL/GenBank/DDBJ databases">
        <authorList>
            <person name="Kallberg Y."/>
            <person name="Tangrot J."/>
            <person name="Rosling A."/>
        </authorList>
    </citation>
    <scope>NUCLEOTIDE SEQUENCE</scope>
    <source>
        <strain evidence="1">MA453B</strain>
    </source>
</reference>
<proteinExistence type="predicted"/>
<name>A0A9N9J5S7_9GLOM</name>